<keyword evidence="4" id="KW-0963">Cytoplasm</keyword>
<name>A0A8S0PWV9_OLEEU</name>
<reference evidence="7 8" key="1">
    <citation type="submission" date="2019-12" db="EMBL/GenBank/DDBJ databases">
        <authorList>
            <person name="Alioto T."/>
            <person name="Alioto T."/>
            <person name="Gomez Garrido J."/>
        </authorList>
    </citation>
    <scope>NUCLEOTIDE SEQUENCE [LARGE SCALE GENOMIC DNA]</scope>
</reference>
<organism evidence="7 8">
    <name type="scientific">Olea europaea subsp. europaea</name>
    <dbReference type="NCBI Taxonomy" id="158383"/>
    <lineage>
        <taxon>Eukaryota</taxon>
        <taxon>Viridiplantae</taxon>
        <taxon>Streptophyta</taxon>
        <taxon>Embryophyta</taxon>
        <taxon>Tracheophyta</taxon>
        <taxon>Spermatophyta</taxon>
        <taxon>Magnoliopsida</taxon>
        <taxon>eudicotyledons</taxon>
        <taxon>Gunneridae</taxon>
        <taxon>Pentapetalae</taxon>
        <taxon>asterids</taxon>
        <taxon>lamiids</taxon>
        <taxon>Lamiales</taxon>
        <taxon>Oleaceae</taxon>
        <taxon>Oleeae</taxon>
        <taxon>Olea</taxon>
    </lineage>
</organism>
<dbReference type="PROSITE" id="PS50405">
    <property type="entry name" value="GST_CTER"/>
    <property type="match status" value="1"/>
</dbReference>
<gene>
    <name evidence="7" type="ORF">OLEA9_A098481</name>
</gene>
<accession>A0A8S0PWV9</accession>
<dbReference type="InterPro" id="IPR036249">
    <property type="entry name" value="Thioredoxin-like_sf"/>
</dbReference>
<dbReference type="Gramene" id="OE9A098481T1">
    <property type="protein sequence ID" value="OE9A098481C1"/>
    <property type="gene ID" value="OE9A098481"/>
</dbReference>
<dbReference type="SFLD" id="SFLDG00358">
    <property type="entry name" value="Main_(cytGST)"/>
    <property type="match status" value="1"/>
</dbReference>
<dbReference type="FunFam" id="1.20.1050.10:FF:000012">
    <property type="entry name" value="Tau class glutathione S-transferase"/>
    <property type="match status" value="1"/>
</dbReference>
<feature type="domain" description="GST C-terminal" evidence="6">
    <location>
        <begin position="86"/>
        <end position="209"/>
    </location>
</feature>
<dbReference type="GO" id="GO:0005829">
    <property type="term" value="C:cytosol"/>
    <property type="evidence" value="ECO:0007669"/>
    <property type="project" value="UniProtKB-SubCell"/>
</dbReference>
<proteinExistence type="inferred from homology"/>
<dbReference type="InterPro" id="IPR058268">
    <property type="entry name" value="DUF7962"/>
</dbReference>
<dbReference type="Gene3D" id="1.20.1050.10">
    <property type="match status" value="1"/>
</dbReference>
<evidence type="ECO:0000256" key="1">
    <source>
        <dbReference type="ARBA" id="ARBA00009929"/>
    </source>
</evidence>
<evidence type="ECO:0000256" key="2">
    <source>
        <dbReference type="ARBA" id="ARBA00022679"/>
    </source>
</evidence>
<dbReference type="Pfam" id="PF02798">
    <property type="entry name" value="GST_N"/>
    <property type="match status" value="1"/>
</dbReference>
<evidence type="ECO:0000256" key="4">
    <source>
        <dbReference type="RuleBase" id="RU369102"/>
    </source>
</evidence>
<evidence type="ECO:0000313" key="7">
    <source>
        <dbReference type="EMBL" id="CAA2959032.1"/>
    </source>
</evidence>
<dbReference type="Pfam" id="PF25907">
    <property type="entry name" value="DUF7962"/>
    <property type="match status" value="1"/>
</dbReference>
<dbReference type="InterPro" id="IPR040079">
    <property type="entry name" value="Glutathione_S-Trfase"/>
</dbReference>
<dbReference type="OrthoDB" id="202840at2759"/>
<keyword evidence="2 4" id="KW-0808">Transferase</keyword>
<dbReference type="GO" id="GO:0004364">
    <property type="term" value="F:glutathione transferase activity"/>
    <property type="evidence" value="ECO:0007669"/>
    <property type="project" value="UniProtKB-UniRule"/>
</dbReference>
<comment type="similarity">
    <text evidence="1">Belongs to the GST superfamily. HSP26 family.</text>
</comment>
<dbReference type="InterPro" id="IPR010987">
    <property type="entry name" value="Glutathione-S-Trfase_C-like"/>
</dbReference>
<comment type="subcellular location">
    <subcellularLocation>
        <location evidence="4">Cytoplasm</location>
        <location evidence="4">Cytosol</location>
    </subcellularLocation>
</comment>
<dbReference type="CDD" id="cd03185">
    <property type="entry name" value="GST_C_Tau"/>
    <property type="match status" value="1"/>
</dbReference>
<evidence type="ECO:0000313" key="8">
    <source>
        <dbReference type="Proteomes" id="UP000594638"/>
    </source>
</evidence>
<sequence>MEEVRLYGFWPSPYVYRVIWALKPKGVQYEYIEEDVSNKSQDLLRYNPVHKTVPVLVHGGKPVAESLVILEYIEETWSQNPLLPADPHERAMARFWIDFGEQKGRTIFSFFLATEEDKEKATKEVIEILKIIEDQALGDKKFFGGNKIGLLDISFGWLAHWFARTQEAVGEQILEPSTFPRLYEWTLNFREEPVIKENLPDSSKLLTHFRRVREKFSSPNPK</sequence>
<dbReference type="EC" id="2.5.1.18" evidence="4"/>
<evidence type="ECO:0000256" key="3">
    <source>
        <dbReference type="ARBA" id="ARBA00047960"/>
    </source>
</evidence>
<dbReference type="CDD" id="cd03058">
    <property type="entry name" value="GST_N_Tau"/>
    <property type="match status" value="1"/>
</dbReference>
<dbReference type="PANTHER" id="PTHR11260:SF765">
    <property type="entry name" value="GLUTATHIONE TRANSFERASE"/>
    <property type="match status" value="1"/>
</dbReference>
<dbReference type="SFLD" id="SFLDG01152">
    <property type="entry name" value="Main.3:_Omega-_and_Tau-like"/>
    <property type="match status" value="1"/>
</dbReference>
<dbReference type="InterPro" id="IPR045074">
    <property type="entry name" value="GST_C_Tau"/>
</dbReference>
<dbReference type="AlphaFoldDB" id="A0A8S0PWV9"/>
<dbReference type="GO" id="GO:0006749">
    <property type="term" value="P:glutathione metabolic process"/>
    <property type="evidence" value="ECO:0007669"/>
    <property type="project" value="InterPro"/>
</dbReference>
<dbReference type="InterPro" id="IPR045073">
    <property type="entry name" value="Omega/Tau-like"/>
</dbReference>
<protein>
    <recommendedName>
        <fullName evidence="4">Glutathione S-transferase</fullName>
        <ecNumber evidence="4">2.5.1.18</ecNumber>
    </recommendedName>
</protein>
<evidence type="ECO:0000259" key="6">
    <source>
        <dbReference type="PROSITE" id="PS50405"/>
    </source>
</evidence>
<dbReference type="Gene3D" id="3.40.30.10">
    <property type="entry name" value="Glutaredoxin"/>
    <property type="match status" value="1"/>
</dbReference>
<dbReference type="SFLD" id="SFLDS00019">
    <property type="entry name" value="Glutathione_Transferase_(cytos"/>
    <property type="match status" value="1"/>
</dbReference>
<evidence type="ECO:0000259" key="5">
    <source>
        <dbReference type="PROSITE" id="PS50404"/>
    </source>
</evidence>
<dbReference type="FunFam" id="3.40.30.10:FF:000014">
    <property type="entry name" value="Tau class glutathione S-transferase"/>
    <property type="match status" value="1"/>
</dbReference>
<feature type="domain" description="GST N-terminal" evidence="5">
    <location>
        <begin position="2"/>
        <end position="81"/>
    </location>
</feature>
<dbReference type="InterPro" id="IPR036282">
    <property type="entry name" value="Glutathione-S-Trfase_C_sf"/>
</dbReference>
<dbReference type="PANTHER" id="PTHR11260">
    <property type="entry name" value="GLUTATHIONE S-TRANSFERASE, GST, SUPERFAMILY, GST DOMAIN CONTAINING"/>
    <property type="match status" value="1"/>
</dbReference>
<keyword evidence="8" id="KW-1185">Reference proteome</keyword>
<comment type="function">
    <text evidence="4">Is involved in the conjugation of reduced glutathione to a wide number of exogenous and endogenous hydrophobic electrophiles.</text>
</comment>
<comment type="catalytic activity">
    <reaction evidence="3 4">
        <text>RX + glutathione = an S-substituted glutathione + a halide anion + H(+)</text>
        <dbReference type="Rhea" id="RHEA:16437"/>
        <dbReference type="ChEBI" id="CHEBI:15378"/>
        <dbReference type="ChEBI" id="CHEBI:16042"/>
        <dbReference type="ChEBI" id="CHEBI:17792"/>
        <dbReference type="ChEBI" id="CHEBI:57925"/>
        <dbReference type="ChEBI" id="CHEBI:90779"/>
        <dbReference type="EC" id="2.5.1.18"/>
    </reaction>
</comment>
<dbReference type="InterPro" id="IPR004045">
    <property type="entry name" value="Glutathione_S-Trfase_N"/>
</dbReference>
<dbReference type="PROSITE" id="PS50404">
    <property type="entry name" value="GST_NTER"/>
    <property type="match status" value="1"/>
</dbReference>
<dbReference type="EMBL" id="CACTIH010000301">
    <property type="protein sequence ID" value="CAA2959032.1"/>
    <property type="molecule type" value="Genomic_DNA"/>
</dbReference>
<dbReference type="Proteomes" id="UP000594638">
    <property type="component" value="Unassembled WGS sequence"/>
</dbReference>
<comment type="caution">
    <text evidence="7">The sequence shown here is derived from an EMBL/GenBank/DDBJ whole genome shotgun (WGS) entry which is preliminary data.</text>
</comment>
<dbReference type="SUPFAM" id="SSF52833">
    <property type="entry name" value="Thioredoxin-like"/>
    <property type="match status" value="1"/>
</dbReference>
<dbReference type="SUPFAM" id="SSF47616">
    <property type="entry name" value="GST C-terminal domain-like"/>
    <property type="match status" value="1"/>
</dbReference>